<keyword evidence="2" id="KW-1185">Reference proteome</keyword>
<accession>A0ABV7MD32</accession>
<protein>
    <submittedName>
        <fullName evidence="1">Uncharacterized protein</fullName>
    </submittedName>
</protein>
<proteinExistence type="predicted"/>
<gene>
    <name evidence="1" type="ORF">ACFONP_05485</name>
</gene>
<organism evidence="1 2">
    <name type="scientific">Parvularcula lutaonensis</name>
    <dbReference type="NCBI Taxonomy" id="491923"/>
    <lineage>
        <taxon>Bacteria</taxon>
        <taxon>Pseudomonadati</taxon>
        <taxon>Pseudomonadota</taxon>
        <taxon>Alphaproteobacteria</taxon>
        <taxon>Parvularculales</taxon>
        <taxon>Parvularculaceae</taxon>
        <taxon>Parvularcula</taxon>
    </lineage>
</organism>
<reference evidence="2" key="1">
    <citation type="journal article" date="2019" name="Int. J. Syst. Evol. Microbiol.">
        <title>The Global Catalogue of Microorganisms (GCM) 10K type strain sequencing project: providing services to taxonomists for standard genome sequencing and annotation.</title>
        <authorList>
            <consortium name="The Broad Institute Genomics Platform"/>
            <consortium name="The Broad Institute Genome Sequencing Center for Infectious Disease"/>
            <person name="Wu L."/>
            <person name="Ma J."/>
        </authorList>
    </citation>
    <scope>NUCLEOTIDE SEQUENCE [LARGE SCALE GENOMIC DNA]</scope>
    <source>
        <strain evidence="2">KCTC 22245</strain>
    </source>
</reference>
<evidence type="ECO:0000313" key="1">
    <source>
        <dbReference type="EMBL" id="MFC3302181.1"/>
    </source>
</evidence>
<evidence type="ECO:0000313" key="2">
    <source>
        <dbReference type="Proteomes" id="UP001595607"/>
    </source>
</evidence>
<name>A0ABV7MD32_9PROT</name>
<dbReference type="EMBL" id="JBHRVA010000002">
    <property type="protein sequence ID" value="MFC3302181.1"/>
    <property type="molecule type" value="Genomic_DNA"/>
</dbReference>
<dbReference type="Proteomes" id="UP001595607">
    <property type="component" value="Unassembled WGS sequence"/>
</dbReference>
<comment type="caution">
    <text evidence="1">The sequence shown here is derived from an EMBL/GenBank/DDBJ whole genome shotgun (WGS) entry which is preliminary data.</text>
</comment>
<sequence length="450" mass="50686">MRDAKKDIVVRRSYRSGFQRNAIRKALRARFDILKARQSRFGRGRFRAAIFDALSRNADTIRYPDGKPVLFGEDAITDSDLRDALSPKADLSKTWQTNDQKVRLYDAYLQLVDDAFPSAAAILQRYENAKETLQAERSYSADSWQARGAECISHDIPAVWAGPANLSDFGLEDHPDFASAFKVPVGPRFDGKRARLSVITPHTEFKTGYVPNAVYVFGEVLPGGFRPVSIFIYPTKGFFRDQGCVESFGLYDQLPRRPEHRSDYLVWLDKHVTAFFRKQEPIILAGMAVPSFHGLGEAFIAQDWRLRIDTPGPHKMQRLEKNIFEAGRLSADSPELDLVTFNQALGSIDQSVRVSLDIAFFGVNVPANRGLRFELAPSRLPLVNNIFFDFAGEPLAMRIAPDGEPIEQVGRAFDPPCLLPETLLLATELNLAPIVLENRLWVPNKWPFAD</sequence>
<dbReference type="RefSeq" id="WP_189577314.1">
    <property type="nucleotide sequence ID" value="NZ_BMXU01000006.1"/>
</dbReference>